<feature type="compositionally biased region" description="Basic and acidic residues" evidence="3">
    <location>
        <begin position="494"/>
        <end position="505"/>
    </location>
</feature>
<dbReference type="GO" id="GO:0016491">
    <property type="term" value="F:oxidoreductase activity"/>
    <property type="evidence" value="ECO:0007669"/>
    <property type="project" value="UniProtKB-KW"/>
</dbReference>
<dbReference type="Proteomes" id="UP000596902">
    <property type="component" value="Unassembled WGS sequence"/>
</dbReference>
<keyword evidence="2" id="KW-0560">Oxidoreductase</keyword>
<dbReference type="PANTHER" id="PTHR47706">
    <property type="entry name" value="NMRA-LIKE FAMILY PROTEIN"/>
    <property type="match status" value="1"/>
</dbReference>
<feature type="compositionally biased region" description="Acidic residues" evidence="3">
    <location>
        <begin position="548"/>
        <end position="557"/>
    </location>
</feature>
<dbReference type="GeneID" id="62203855"/>
<dbReference type="SUPFAM" id="SSF51735">
    <property type="entry name" value="NAD(P)-binding Rossmann-fold domains"/>
    <property type="match status" value="1"/>
</dbReference>
<dbReference type="CDD" id="cd05259">
    <property type="entry name" value="PCBER_SDR_a"/>
    <property type="match status" value="1"/>
</dbReference>
<dbReference type="RefSeq" id="XP_038786366.1">
    <property type="nucleotide sequence ID" value="XM_038930677.1"/>
</dbReference>
<evidence type="ECO:0000313" key="6">
    <source>
        <dbReference type="Proteomes" id="UP000596902"/>
    </source>
</evidence>
<comment type="caution">
    <text evidence="5">The sequence shown here is derived from an EMBL/GenBank/DDBJ whole genome shotgun (WGS) entry which is preliminary data.</text>
</comment>
<dbReference type="InterPro" id="IPR045312">
    <property type="entry name" value="PCBER-like"/>
</dbReference>
<dbReference type="InterPro" id="IPR036291">
    <property type="entry name" value="NAD(P)-bd_dom_sf"/>
</dbReference>
<evidence type="ECO:0000256" key="2">
    <source>
        <dbReference type="ARBA" id="ARBA00023002"/>
    </source>
</evidence>
<feature type="compositionally biased region" description="Low complexity" evidence="3">
    <location>
        <begin position="331"/>
        <end position="341"/>
    </location>
</feature>
<dbReference type="AlphaFoldDB" id="A0A8H7BB97"/>
<feature type="compositionally biased region" description="Basic residues" evidence="3">
    <location>
        <begin position="634"/>
        <end position="645"/>
    </location>
</feature>
<feature type="compositionally biased region" description="Polar residues" evidence="3">
    <location>
        <begin position="368"/>
        <end position="381"/>
    </location>
</feature>
<dbReference type="EMBL" id="JAAABM010000007">
    <property type="protein sequence ID" value="KAF7676125.1"/>
    <property type="molecule type" value="Genomic_DNA"/>
</dbReference>
<dbReference type="SMART" id="SM01406">
    <property type="entry name" value="PAPA-1"/>
    <property type="match status" value="1"/>
</dbReference>
<feature type="compositionally biased region" description="Acidic residues" evidence="3">
    <location>
        <begin position="414"/>
        <end position="468"/>
    </location>
</feature>
<keyword evidence="1" id="KW-0521">NADP</keyword>
<protein>
    <submittedName>
        <fullName evidence="5">Nad-binding protein</fullName>
    </submittedName>
</protein>
<evidence type="ECO:0000259" key="4">
    <source>
        <dbReference type="SMART" id="SM01406"/>
    </source>
</evidence>
<feature type="domain" description="INO80 complex subunit B-like conserved region" evidence="4">
    <location>
        <begin position="603"/>
        <end position="686"/>
    </location>
</feature>
<dbReference type="InterPro" id="IPR008030">
    <property type="entry name" value="NmrA-like"/>
</dbReference>
<organism evidence="5 6">
    <name type="scientific">Alternaria burnsii</name>
    <dbReference type="NCBI Taxonomy" id="1187904"/>
    <lineage>
        <taxon>Eukaryota</taxon>
        <taxon>Fungi</taxon>
        <taxon>Dikarya</taxon>
        <taxon>Ascomycota</taxon>
        <taxon>Pezizomycotina</taxon>
        <taxon>Dothideomycetes</taxon>
        <taxon>Pleosporomycetidae</taxon>
        <taxon>Pleosporales</taxon>
        <taxon>Pleosporineae</taxon>
        <taxon>Pleosporaceae</taxon>
        <taxon>Alternaria</taxon>
        <taxon>Alternaria sect. Alternaria</taxon>
    </lineage>
</organism>
<feature type="region of interest" description="Disordered" evidence="3">
    <location>
        <begin position="316"/>
        <end position="578"/>
    </location>
</feature>
<dbReference type="InterPro" id="IPR051609">
    <property type="entry name" value="NmrA/Isoflavone_reductase-like"/>
</dbReference>
<dbReference type="InterPro" id="IPR006880">
    <property type="entry name" value="INO80B_C"/>
</dbReference>
<evidence type="ECO:0000256" key="1">
    <source>
        <dbReference type="ARBA" id="ARBA00022857"/>
    </source>
</evidence>
<dbReference type="Gene3D" id="3.90.25.10">
    <property type="entry name" value="UDP-galactose 4-epimerase, domain 1"/>
    <property type="match status" value="1"/>
</dbReference>
<dbReference type="PANTHER" id="PTHR47706:SF10">
    <property type="entry name" value="NMRA-LIKE DOMAIN-CONTAINING PROTEIN"/>
    <property type="match status" value="1"/>
</dbReference>
<feature type="region of interest" description="Disordered" evidence="3">
    <location>
        <begin position="611"/>
        <end position="662"/>
    </location>
</feature>
<feature type="compositionally biased region" description="Basic and acidic residues" evidence="3">
    <location>
        <begin position="611"/>
        <end position="630"/>
    </location>
</feature>
<keyword evidence="6" id="KW-1185">Reference proteome</keyword>
<accession>A0A8H7BB97</accession>
<evidence type="ECO:0000313" key="5">
    <source>
        <dbReference type="EMBL" id="KAF7676125.1"/>
    </source>
</evidence>
<name>A0A8H7BB97_9PLEO</name>
<dbReference type="GO" id="GO:0031011">
    <property type="term" value="C:Ino80 complex"/>
    <property type="evidence" value="ECO:0007669"/>
    <property type="project" value="InterPro"/>
</dbReference>
<dbReference type="Gene3D" id="3.40.50.720">
    <property type="entry name" value="NAD(P)-binding Rossmann-like Domain"/>
    <property type="match status" value="1"/>
</dbReference>
<dbReference type="Pfam" id="PF05368">
    <property type="entry name" value="NmrA"/>
    <property type="match status" value="1"/>
</dbReference>
<feature type="compositionally biased region" description="Acidic residues" evidence="3">
    <location>
        <begin position="506"/>
        <end position="541"/>
    </location>
</feature>
<reference evidence="5" key="2">
    <citation type="submission" date="2020-08" db="EMBL/GenBank/DDBJ databases">
        <title>Draft Genome Sequence of Cumin Blight Pathogen Alternaria burnsii.</title>
        <authorList>
            <person name="Feng Z."/>
        </authorList>
    </citation>
    <scope>NUCLEOTIDE SEQUENCE</scope>
    <source>
        <strain evidence="5">CBS107.38</strain>
    </source>
</reference>
<reference evidence="5" key="1">
    <citation type="submission" date="2020-01" db="EMBL/GenBank/DDBJ databases">
        <authorList>
            <person name="Feng Z.H.Z."/>
        </authorList>
    </citation>
    <scope>NUCLEOTIDE SEQUENCE</scope>
    <source>
        <strain evidence="5">CBS107.38</strain>
    </source>
</reference>
<proteinExistence type="predicted"/>
<dbReference type="Pfam" id="PF04795">
    <property type="entry name" value="PAPA-1"/>
    <property type="match status" value="1"/>
</dbReference>
<feature type="region of interest" description="Disordered" evidence="3">
    <location>
        <begin position="697"/>
        <end position="716"/>
    </location>
</feature>
<feature type="compositionally biased region" description="Acidic residues" evidence="3">
    <location>
        <begin position="650"/>
        <end position="659"/>
    </location>
</feature>
<sequence>MAAIKNVIIIGAGGNLGPSILNAFLKESSFNTTVLSRQGSKSTFPSGVKVIRADYDSHDSLKEAFQGQDAVVSLVGGMALGDQNKLIDAAIAAGVKRFLPSEYGSNTPDKRTRDIVPVFEAKFGTVNYLKSKEKEISWTSIITGPFFDWGLRVAFLGFDGSSKTATIFDDGEAVFSATNLHQIGLTTVKALEHADLTKNQYVYVSGFQTTQNEVLAAAEKVTGAKWTVNKASAKEHIEQGRAKLQSGDYSGIPYLIQGATFAKEHQLGDLSSAGLWNDKLGVPKEDFEETIKANIPVPIINMADRAAKRMRRISTEYDESEGDGWDARGNSTSATPTASSTRPRRGTANQSPAAAVIQRSSPEETRQSIHLTVKSSPNKIRQATGGAVPKAGVSRNNIVAGKRASRSSRVVQEIDSDDEDEDDDDDDDAEEVDAMDVDDDSDENEVDAEGDEDEDMDAEGDEDDDMEDTPAPRITVNANRGIPVQPAPAIKLTKAQDKVEAKEMAMDDDDDDDLSDPDSDLDEEDAEGEDEDAEGEEDDDMGVTPTGDMDEDMDSDEDASRDQTPDVTKMTKRQRALINEEGDGALLALSNEAQKKKHLTAEEHAMRRAEMARRRKNLSEKRNEEEKLDTINRLLKKQPPKRGRKSMMNVDEDGEEVEHEPERANPLFTRYIQNAKGTQLAVPNEWLQAPVGSIFAGDMQKGTQKPFSGRMVEEVA</sequence>
<gene>
    <name evidence="5" type="ORF">GT037_005630</name>
</gene>
<evidence type="ECO:0000256" key="3">
    <source>
        <dbReference type="SAM" id="MobiDB-lite"/>
    </source>
</evidence>